<dbReference type="RefSeq" id="WP_163903681.1">
    <property type="nucleotide sequence ID" value="NZ_CP048427.1"/>
</dbReference>
<dbReference type="InterPro" id="IPR005019">
    <property type="entry name" value="Adenine_glyco"/>
</dbReference>
<dbReference type="Proteomes" id="UP000477849">
    <property type="component" value="Unassembled WGS sequence"/>
</dbReference>
<accession>A0A6M1S0E8</accession>
<proteinExistence type="predicted"/>
<organism evidence="1 2">
    <name type="scientific">Rhizobium daejeonense</name>
    <dbReference type="NCBI Taxonomy" id="240521"/>
    <lineage>
        <taxon>Bacteria</taxon>
        <taxon>Pseudomonadati</taxon>
        <taxon>Pseudomonadota</taxon>
        <taxon>Alphaproteobacteria</taxon>
        <taxon>Hyphomicrobiales</taxon>
        <taxon>Rhizobiaceae</taxon>
        <taxon>Rhizobium/Agrobacterium group</taxon>
        <taxon>Rhizobium</taxon>
    </lineage>
</organism>
<keyword evidence="2" id="KW-1185">Reference proteome</keyword>
<protein>
    <submittedName>
        <fullName evidence="1">3-methyladenine DNA glycosylase</fullName>
    </submittedName>
</protein>
<dbReference type="Pfam" id="PF03352">
    <property type="entry name" value="Adenine_glyco"/>
    <property type="match status" value="1"/>
</dbReference>
<dbReference type="EMBL" id="JAAKZH010000002">
    <property type="protein sequence ID" value="NGO63711.1"/>
    <property type="molecule type" value="Genomic_DNA"/>
</dbReference>
<dbReference type="PANTHER" id="PTHR30037">
    <property type="entry name" value="DNA-3-METHYLADENINE GLYCOSYLASE 1"/>
    <property type="match status" value="1"/>
</dbReference>
<dbReference type="PANTHER" id="PTHR30037:SF3">
    <property type="entry name" value="BLR0857 PROTEIN"/>
    <property type="match status" value="1"/>
</dbReference>
<name>A0A6M1S0E8_9HYPH</name>
<dbReference type="AlphaFoldDB" id="A0A6M1S0E8"/>
<evidence type="ECO:0000313" key="2">
    <source>
        <dbReference type="Proteomes" id="UP000477849"/>
    </source>
</evidence>
<evidence type="ECO:0000313" key="1">
    <source>
        <dbReference type="EMBL" id="NGO63711.1"/>
    </source>
</evidence>
<dbReference type="Gene3D" id="1.10.340.30">
    <property type="entry name" value="Hypothetical protein, domain 2"/>
    <property type="match status" value="1"/>
</dbReference>
<dbReference type="InterPro" id="IPR011257">
    <property type="entry name" value="DNA_glycosylase"/>
</dbReference>
<dbReference type="InterPro" id="IPR052891">
    <property type="entry name" value="DNA-3mA_glycosylase"/>
</dbReference>
<dbReference type="GO" id="GO:0006284">
    <property type="term" value="P:base-excision repair"/>
    <property type="evidence" value="ECO:0007669"/>
    <property type="project" value="InterPro"/>
</dbReference>
<dbReference type="GO" id="GO:0008725">
    <property type="term" value="F:DNA-3-methyladenine glycosylase activity"/>
    <property type="evidence" value="ECO:0007669"/>
    <property type="project" value="InterPro"/>
</dbReference>
<gene>
    <name evidence="1" type="ORF">G6N76_08480</name>
</gene>
<comment type="caution">
    <text evidence="1">The sequence shown here is derived from an EMBL/GenBank/DDBJ whole genome shotgun (WGS) entry which is preliminary data.</text>
</comment>
<sequence>MHSFNEIWAIAAGRKGGDTAVEAALQYPKTRDEIAETPDDRFLSMMTRCIFQSGFNWKVVDAMWPGFEAAFDGFDIARCAMLHDEDFERLVSDSRIVRHGPKIRSVQENAVFLSDLAREHGSAGRFFADWPADNYLGLTDLLKKRGSRLGGNTGQYFLRFSGVDSFILSQSVVNRLIAEGIVEKAPSSAKEKAAVQAAFNTWRAESGRSLTEISRVLGISID</sequence>
<reference evidence="1 2" key="1">
    <citation type="submission" date="2020-02" db="EMBL/GenBank/DDBJ databases">
        <title>Genome sequence of the type strain CCBAU10050 of Rhizobium daejeonense.</title>
        <authorList>
            <person name="Gao J."/>
            <person name="Sun J."/>
        </authorList>
    </citation>
    <scope>NUCLEOTIDE SEQUENCE [LARGE SCALE GENOMIC DNA]</scope>
    <source>
        <strain evidence="1 2">CCBAU10050</strain>
    </source>
</reference>
<dbReference type="SUPFAM" id="SSF48150">
    <property type="entry name" value="DNA-glycosylase"/>
    <property type="match status" value="1"/>
</dbReference>